<sequence length="71" mass="8337">MKRKRSSRYIDQSMESPRETLQETRKQLEAEIKQLKEKARECQIEASKKEKETAAIQMILNPEGESKGKKK</sequence>
<evidence type="ECO:0000256" key="1">
    <source>
        <dbReference type="SAM" id="MobiDB-lite"/>
    </source>
</evidence>
<evidence type="ECO:0000313" key="3">
    <source>
        <dbReference type="Proteomes" id="UP000594263"/>
    </source>
</evidence>
<evidence type="ECO:0000313" key="2">
    <source>
        <dbReference type="EnsemblPlants" id="Kaladp0101s0190.1.v1.1.CDS.1"/>
    </source>
</evidence>
<reference evidence="2" key="1">
    <citation type="submission" date="2021-01" db="UniProtKB">
        <authorList>
            <consortium name="EnsemblPlants"/>
        </authorList>
    </citation>
    <scope>IDENTIFICATION</scope>
</reference>
<protein>
    <submittedName>
        <fullName evidence="2">Uncharacterized protein</fullName>
    </submittedName>
</protein>
<dbReference type="AlphaFoldDB" id="A0A7N0V6H9"/>
<name>A0A7N0V6H9_KALFE</name>
<accession>A0A7N0V6H9</accession>
<dbReference type="EnsemblPlants" id="Kaladp0101s0190.1.v1.1">
    <property type="protein sequence ID" value="Kaladp0101s0190.1.v1.1.CDS.1"/>
    <property type="gene ID" value="Kaladp0101s0190.v1.1"/>
</dbReference>
<feature type="region of interest" description="Disordered" evidence="1">
    <location>
        <begin position="1"/>
        <end position="22"/>
    </location>
</feature>
<keyword evidence="3" id="KW-1185">Reference proteome</keyword>
<dbReference type="Gramene" id="Kaladp0101s0190.1.v1.1">
    <property type="protein sequence ID" value="Kaladp0101s0190.1.v1.1.CDS.1"/>
    <property type="gene ID" value="Kaladp0101s0190.v1.1"/>
</dbReference>
<proteinExistence type="predicted"/>
<dbReference type="Proteomes" id="UP000594263">
    <property type="component" value="Unplaced"/>
</dbReference>
<organism evidence="2 3">
    <name type="scientific">Kalanchoe fedtschenkoi</name>
    <name type="common">Lavender scallops</name>
    <name type="synonym">South American air plant</name>
    <dbReference type="NCBI Taxonomy" id="63787"/>
    <lineage>
        <taxon>Eukaryota</taxon>
        <taxon>Viridiplantae</taxon>
        <taxon>Streptophyta</taxon>
        <taxon>Embryophyta</taxon>
        <taxon>Tracheophyta</taxon>
        <taxon>Spermatophyta</taxon>
        <taxon>Magnoliopsida</taxon>
        <taxon>eudicotyledons</taxon>
        <taxon>Gunneridae</taxon>
        <taxon>Pentapetalae</taxon>
        <taxon>Saxifragales</taxon>
        <taxon>Crassulaceae</taxon>
        <taxon>Kalanchoe</taxon>
    </lineage>
</organism>